<evidence type="ECO:0000256" key="1">
    <source>
        <dbReference type="ARBA" id="ARBA00006594"/>
    </source>
</evidence>
<evidence type="ECO:0000256" key="8">
    <source>
        <dbReference type="SAM" id="Coils"/>
    </source>
</evidence>
<dbReference type="RefSeq" id="WP_147670783.1">
    <property type="nucleotide sequence ID" value="NZ_VDUW01000018.1"/>
</dbReference>
<evidence type="ECO:0000313" key="11">
    <source>
        <dbReference type="EMBL" id="TXL57570.1"/>
    </source>
</evidence>
<dbReference type="InterPro" id="IPR029063">
    <property type="entry name" value="SAM-dependent_MTases_sf"/>
</dbReference>
<evidence type="ECO:0000259" key="9">
    <source>
        <dbReference type="Pfam" id="PF02384"/>
    </source>
</evidence>
<dbReference type="Proteomes" id="UP000321574">
    <property type="component" value="Unassembled WGS sequence"/>
</dbReference>
<comment type="caution">
    <text evidence="11">The sequence shown here is derived from an EMBL/GenBank/DDBJ whole genome shotgun (WGS) entry which is preliminary data.</text>
</comment>
<organism evidence="11 12">
    <name type="scientific">Cerasibacillus terrae</name>
    <dbReference type="NCBI Taxonomy" id="2498845"/>
    <lineage>
        <taxon>Bacteria</taxon>
        <taxon>Bacillati</taxon>
        <taxon>Bacillota</taxon>
        <taxon>Bacilli</taxon>
        <taxon>Bacillales</taxon>
        <taxon>Bacillaceae</taxon>
        <taxon>Cerasibacillus</taxon>
    </lineage>
</organism>
<dbReference type="InterPro" id="IPR038333">
    <property type="entry name" value="T1MK-like_N_sf"/>
</dbReference>
<name>A0A5C8NG26_9BACI</name>
<feature type="domain" description="DNA methylase adenine-specific" evidence="9">
    <location>
        <begin position="170"/>
        <end position="482"/>
    </location>
</feature>
<evidence type="ECO:0000259" key="10">
    <source>
        <dbReference type="Pfam" id="PF12161"/>
    </source>
</evidence>
<dbReference type="InterPro" id="IPR002052">
    <property type="entry name" value="DNA_methylase_N6_adenine_CS"/>
</dbReference>
<dbReference type="Pfam" id="PF02384">
    <property type="entry name" value="N6_Mtase"/>
    <property type="match status" value="1"/>
</dbReference>
<evidence type="ECO:0000256" key="2">
    <source>
        <dbReference type="ARBA" id="ARBA00011900"/>
    </source>
</evidence>
<evidence type="ECO:0000256" key="6">
    <source>
        <dbReference type="ARBA" id="ARBA00022747"/>
    </source>
</evidence>
<feature type="coiled-coil region" evidence="8">
    <location>
        <begin position="669"/>
        <end position="703"/>
    </location>
</feature>
<dbReference type="InterPro" id="IPR022749">
    <property type="entry name" value="D12N6_MeTrfase_N"/>
</dbReference>
<feature type="domain" description="N6 adenine-specific DNA methyltransferase N-terminal" evidence="10">
    <location>
        <begin position="2"/>
        <end position="159"/>
    </location>
</feature>
<dbReference type="InterPro" id="IPR003356">
    <property type="entry name" value="DNA_methylase_A-5"/>
</dbReference>
<dbReference type="GO" id="GO:0008170">
    <property type="term" value="F:N-methyltransferase activity"/>
    <property type="evidence" value="ECO:0007669"/>
    <property type="project" value="InterPro"/>
</dbReference>
<dbReference type="InterPro" id="IPR004546">
    <property type="entry name" value="Restrct_endonuc_T1M"/>
</dbReference>
<evidence type="ECO:0000313" key="12">
    <source>
        <dbReference type="Proteomes" id="UP000321574"/>
    </source>
</evidence>
<keyword evidence="6" id="KW-0680">Restriction system</keyword>
<comment type="similarity">
    <text evidence="1">Belongs to the N(4)/N(6)-methyltransferase family.</text>
</comment>
<dbReference type="SUPFAM" id="SSF53335">
    <property type="entry name" value="S-adenosyl-L-methionine-dependent methyltransferases"/>
    <property type="match status" value="1"/>
</dbReference>
<comment type="catalytic activity">
    <reaction evidence="7">
        <text>a 2'-deoxyadenosine in DNA + S-adenosyl-L-methionine = an N(6)-methyl-2'-deoxyadenosine in DNA + S-adenosyl-L-homocysteine + H(+)</text>
        <dbReference type="Rhea" id="RHEA:15197"/>
        <dbReference type="Rhea" id="RHEA-COMP:12418"/>
        <dbReference type="Rhea" id="RHEA-COMP:12419"/>
        <dbReference type="ChEBI" id="CHEBI:15378"/>
        <dbReference type="ChEBI" id="CHEBI:57856"/>
        <dbReference type="ChEBI" id="CHEBI:59789"/>
        <dbReference type="ChEBI" id="CHEBI:90615"/>
        <dbReference type="ChEBI" id="CHEBI:90616"/>
        <dbReference type="EC" id="2.1.1.72"/>
    </reaction>
</comment>
<accession>A0A5C8NG26</accession>
<gene>
    <name evidence="11" type="ORF">FHP05_15020</name>
</gene>
<sequence length="849" mass="96755">MKKRLWDGANNLRGSMDASRYKDYMLGLMFYKFLSDQTLNAFKTRSGITETNERKVVEAYFKAFEQYGDHLSNMIQGVLGYYVLPEYLYQTWLSDINNGEFEVQHVIDSLNNFERTMAVTSESDDFKGLFSSSTLDLTNTALGSNLNERSKNIKNLILLFSDLNMVALQKGDVLGDAYEYLIGQFAMESGKKAGEFYTPRQVSEVMAQIVVKSSHINSIYDPTVGSGSLLLTVRNHLKGDAQKLLHYYGQEKNTATYNLTRMNLLLHGVRPENMTIRNGDTLTEDWPEDPERPSEGVQFDAVVMNPPYSVKNWNQADLKVSDPRFEITGVLPPNSKGDYAFLLHGLYHLGQEGTMAIVLPHGVLFRGGAEGQIRERLLNKNYIDTIIGLPDKLFTNTGIPVTVLILKKNRALDEPVLMVDASNTFVKEGKQNVLREKDIAKIVDTYVNRSEEKGYSHLATREEIIENEYNLNIPRYIESIDEDIPDDVDAHLYGGIPYKDIENLHVLQAMVPHVINQSLKEVRMGYMQLTDSIATLTENVLNDAAVLDKSKAVETRIQAYQAKYWEQLKSVADVKAIRGIREAMLAEIKDILLEFDHVDEYDGYQIIADIWSETLTEDAEVIALSDFYTEGRKRVPLMATKGSGKNKREEQVGWIGSIVPNDLIKKHLFDAERTEIETKETRLQEVEAELTELVEAAKVEESDEESALGDALNEREDAFLIGSVRSELKTAEENSKAYHFLKTAESLLNERTKLNRDMKKLEKDLKEMTEERIETLTDEEIDTLMYEKWFGSIIPKVKRLLEKPLIEELDILEQLQERYSETLDSLEAESEKLEKELEAMMAQMVVSEE</sequence>
<dbReference type="AlphaFoldDB" id="A0A5C8NG26"/>
<dbReference type="PANTHER" id="PTHR42933:SF1">
    <property type="entry name" value="SITE-SPECIFIC DNA-METHYLTRANSFERASE (ADENINE-SPECIFIC)"/>
    <property type="match status" value="1"/>
</dbReference>
<reference evidence="11 12" key="1">
    <citation type="submission" date="2019-06" db="EMBL/GenBank/DDBJ databases">
        <title>Cerasibacillus sp. nov., isolated from maize field.</title>
        <authorList>
            <person name="Lin S.-Y."/>
            <person name="Tsai C.-F."/>
            <person name="Young C.-C."/>
        </authorList>
    </citation>
    <scope>NUCLEOTIDE SEQUENCE [LARGE SCALE GENOMIC DNA]</scope>
    <source>
        <strain evidence="11 12">CC-CFT480</strain>
    </source>
</reference>
<feature type="coiled-coil region" evidence="8">
    <location>
        <begin position="809"/>
        <end position="843"/>
    </location>
</feature>
<dbReference type="EMBL" id="VDUW01000018">
    <property type="protein sequence ID" value="TXL57570.1"/>
    <property type="molecule type" value="Genomic_DNA"/>
</dbReference>
<dbReference type="GO" id="GO:0009007">
    <property type="term" value="F:site-specific DNA-methyltransferase (adenine-specific) activity"/>
    <property type="evidence" value="ECO:0007669"/>
    <property type="project" value="UniProtKB-EC"/>
</dbReference>
<dbReference type="Gene3D" id="3.40.50.150">
    <property type="entry name" value="Vaccinia Virus protein VP39"/>
    <property type="match status" value="1"/>
</dbReference>
<keyword evidence="5" id="KW-0949">S-adenosyl-L-methionine</keyword>
<dbReference type="Gene3D" id="1.20.1260.30">
    <property type="match status" value="1"/>
</dbReference>
<dbReference type="PANTHER" id="PTHR42933">
    <property type="entry name" value="SLR6095 PROTEIN"/>
    <property type="match status" value="1"/>
</dbReference>
<evidence type="ECO:0000256" key="7">
    <source>
        <dbReference type="ARBA" id="ARBA00047942"/>
    </source>
</evidence>
<dbReference type="GO" id="GO:0032259">
    <property type="term" value="P:methylation"/>
    <property type="evidence" value="ECO:0007669"/>
    <property type="project" value="UniProtKB-KW"/>
</dbReference>
<dbReference type="PROSITE" id="PS00092">
    <property type="entry name" value="N6_MTASE"/>
    <property type="match status" value="1"/>
</dbReference>
<protein>
    <recommendedName>
        <fullName evidence="2">site-specific DNA-methyltransferase (adenine-specific)</fullName>
        <ecNumber evidence="2">2.1.1.72</ecNumber>
    </recommendedName>
</protein>
<evidence type="ECO:0000256" key="5">
    <source>
        <dbReference type="ARBA" id="ARBA00022691"/>
    </source>
</evidence>
<proteinExistence type="inferred from homology"/>
<feature type="coiled-coil region" evidence="8">
    <location>
        <begin position="744"/>
        <end position="779"/>
    </location>
</feature>
<dbReference type="GO" id="GO:0003677">
    <property type="term" value="F:DNA binding"/>
    <property type="evidence" value="ECO:0007669"/>
    <property type="project" value="InterPro"/>
</dbReference>
<dbReference type="InterPro" id="IPR051537">
    <property type="entry name" value="DNA_Adenine_Mtase"/>
</dbReference>
<keyword evidence="3 11" id="KW-0489">Methyltransferase</keyword>
<keyword evidence="4 11" id="KW-0808">Transferase</keyword>
<evidence type="ECO:0000256" key="4">
    <source>
        <dbReference type="ARBA" id="ARBA00022679"/>
    </source>
</evidence>
<dbReference type="GO" id="GO:0009307">
    <property type="term" value="P:DNA restriction-modification system"/>
    <property type="evidence" value="ECO:0007669"/>
    <property type="project" value="UniProtKB-KW"/>
</dbReference>
<dbReference type="EC" id="2.1.1.72" evidence="2"/>
<dbReference type="OrthoDB" id="9814572at2"/>
<keyword evidence="12" id="KW-1185">Reference proteome</keyword>
<evidence type="ECO:0000256" key="3">
    <source>
        <dbReference type="ARBA" id="ARBA00022603"/>
    </source>
</evidence>
<dbReference type="NCBIfam" id="TIGR00497">
    <property type="entry name" value="hsdM"/>
    <property type="match status" value="1"/>
</dbReference>
<keyword evidence="8" id="KW-0175">Coiled coil</keyword>
<dbReference type="Pfam" id="PF12161">
    <property type="entry name" value="HsdM_N"/>
    <property type="match status" value="1"/>
</dbReference>
<dbReference type="PRINTS" id="PR00507">
    <property type="entry name" value="N12N6MTFRASE"/>
</dbReference>